<gene>
    <name evidence="1" type="ORF">G3I70_26875</name>
</gene>
<dbReference type="GO" id="GO:0004519">
    <property type="term" value="F:endonuclease activity"/>
    <property type="evidence" value="ECO:0007669"/>
    <property type="project" value="UniProtKB-KW"/>
</dbReference>
<dbReference type="AlphaFoldDB" id="A0A6L9QKQ3"/>
<keyword evidence="1" id="KW-0378">Hydrolase</keyword>
<protein>
    <submittedName>
        <fullName evidence="1">Endonuclease</fullName>
    </submittedName>
</protein>
<dbReference type="Proteomes" id="UP000475532">
    <property type="component" value="Unassembled WGS sequence"/>
</dbReference>
<evidence type="ECO:0000313" key="2">
    <source>
        <dbReference type="Proteomes" id="UP000475532"/>
    </source>
</evidence>
<reference evidence="1 2" key="1">
    <citation type="submission" date="2020-01" db="EMBL/GenBank/DDBJ databases">
        <title>Insect and environment-associated Actinomycetes.</title>
        <authorList>
            <person name="Currrie C."/>
            <person name="Chevrette M."/>
            <person name="Carlson C."/>
            <person name="Stubbendieck R."/>
            <person name="Wendt-Pienkowski E."/>
        </authorList>
    </citation>
    <scope>NUCLEOTIDE SEQUENCE [LARGE SCALE GENOMIC DNA]</scope>
    <source>
        <strain evidence="1 2">SID10258</strain>
    </source>
</reference>
<organism evidence="1 2">
    <name type="scientific">Actinomadura bangladeshensis</name>
    <dbReference type="NCBI Taxonomy" id="453573"/>
    <lineage>
        <taxon>Bacteria</taxon>
        <taxon>Bacillati</taxon>
        <taxon>Actinomycetota</taxon>
        <taxon>Actinomycetes</taxon>
        <taxon>Streptosporangiales</taxon>
        <taxon>Thermomonosporaceae</taxon>
        <taxon>Actinomadura</taxon>
    </lineage>
</organism>
<proteinExistence type="predicted"/>
<evidence type="ECO:0000313" key="1">
    <source>
        <dbReference type="EMBL" id="NEA26090.1"/>
    </source>
</evidence>
<dbReference type="EMBL" id="JAAGLI010000716">
    <property type="protein sequence ID" value="NEA26090.1"/>
    <property type="molecule type" value="Genomic_DNA"/>
</dbReference>
<comment type="caution">
    <text evidence="1">The sequence shown here is derived from an EMBL/GenBank/DDBJ whole genome shotgun (WGS) entry which is preliminary data.</text>
</comment>
<sequence>VPANARPRPYVDALIATAETVFPPAGEAPGGVALGAPPSAGATAEEMECVLRWLDLPGVRLVEVDGPWTCPAHGAEGLREWIDKGYEWHEPSHPRAGRPLR</sequence>
<accession>A0A6L9QKQ3</accession>
<keyword evidence="1" id="KW-0255">Endonuclease</keyword>
<keyword evidence="1" id="KW-0540">Nuclease</keyword>
<name>A0A6L9QKQ3_9ACTN</name>
<feature type="non-terminal residue" evidence="1">
    <location>
        <position position="1"/>
    </location>
</feature>